<reference evidence="8 9" key="1">
    <citation type="journal article" date="2020" name="ISME J.">
        <title>Comparative genomics reveals insights into cyanobacterial evolution and habitat adaptation.</title>
        <authorList>
            <person name="Chen M.Y."/>
            <person name="Teng W.K."/>
            <person name="Zhao L."/>
            <person name="Hu C.X."/>
            <person name="Zhou Y.K."/>
            <person name="Han B.P."/>
            <person name="Song L.R."/>
            <person name="Shu W.S."/>
        </authorList>
    </citation>
    <scope>NUCLEOTIDE SEQUENCE [LARGE SCALE GENOMIC DNA]</scope>
    <source>
        <strain evidence="8 9">FACHB-288</strain>
    </source>
</reference>
<dbReference type="NCBIfam" id="NF002231">
    <property type="entry name" value="PRK01130.1"/>
    <property type="match status" value="1"/>
</dbReference>
<gene>
    <name evidence="7" type="primary">nanE</name>
    <name evidence="8" type="ORF">H6G24_28075</name>
</gene>
<dbReference type="EC" id="5.1.3.9" evidence="7"/>
<organism evidence="8 9">
    <name type="scientific">Calothrix parietina FACHB-288</name>
    <dbReference type="NCBI Taxonomy" id="2692896"/>
    <lineage>
        <taxon>Bacteria</taxon>
        <taxon>Bacillati</taxon>
        <taxon>Cyanobacteriota</taxon>
        <taxon>Cyanophyceae</taxon>
        <taxon>Nostocales</taxon>
        <taxon>Calotrichaceae</taxon>
        <taxon>Calothrix</taxon>
    </lineage>
</organism>
<evidence type="ECO:0000256" key="4">
    <source>
        <dbReference type="ARBA" id="ARBA00007439"/>
    </source>
</evidence>
<dbReference type="CDD" id="cd04729">
    <property type="entry name" value="NanE"/>
    <property type="match status" value="1"/>
</dbReference>
<dbReference type="HAMAP" id="MF_01235">
    <property type="entry name" value="ManNAc6P_epimer"/>
    <property type="match status" value="1"/>
</dbReference>
<comment type="caution">
    <text evidence="8">The sequence shown here is derived from an EMBL/GenBank/DDBJ whole genome shotgun (WGS) entry which is preliminary data.</text>
</comment>
<dbReference type="EMBL" id="JACJQH010000056">
    <property type="protein sequence ID" value="MBD2199296.1"/>
    <property type="molecule type" value="Genomic_DNA"/>
</dbReference>
<keyword evidence="5 7" id="KW-0413">Isomerase</keyword>
<evidence type="ECO:0000256" key="6">
    <source>
        <dbReference type="ARBA" id="ARBA00023277"/>
    </source>
</evidence>
<dbReference type="SUPFAM" id="SSF51366">
    <property type="entry name" value="Ribulose-phoshate binding barrel"/>
    <property type="match status" value="1"/>
</dbReference>
<dbReference type="RefSeq" id="WP_190548475.1">
    <property type="nucleotide sequence ID" value="NZ_CAWPNO010000091.1"/>
</dbReference>
<dbReference type="PANTHER" id="PTHR36204:SF1">
    <property type="entry name" value="N-ACETYLMANNOSAMINE-6-PHOSPHATE 2-EPIMERASE-RELATED"/>
    <property type="match status" value="1"/>
</dbReference>
<dbReference type="InterPro" id="IPR013785">
    <property type="entry name" value="Aldolase_TIM"/>
</dbReference>
<evidence type="ECO:0000313" key="9">
    <source>
        <dbReference type="Proteomes" id="UP000658514"/>
    </source>
</evidence>
<dbReference type="Pfam" id="PF04131">
    <property type="entry name" value="NanE"/>
    <property type="match status" value="1"/>
</dbReference>
<evidence type="ECO:0000313" key="8">
    <source>
        <dbReference type="EMBL" id="MBD2199296.1"/>
    </source>
</evidence>
<evidence type="ECO:0000256" key="3">
    <source>
        <dbReference type="ARBA" id="ARBA00005081"/>
    </source>
</evidence>
<comment type="function">
    <text evidence="2 7">Converts N-acetylmannosamine-6-phosphate (ManNAc-6-P) to N-acetylglucosamine-6-phosphate (GlcNAc-6-P).</text>
</comment>
<accession>A0ABR8AGZ8</accession>
<protein>
    <recommendedName>
        <fullName evidence="7">Putative N-acetylmannosamine-6-phosphate 2-epimerase</fullName>
        <ecNumber evidence="7">5.1.3.9</ecNumber>
    </recommendedName>
    <alternativeName>
        <fullName evidence="7">ManNAc-6-P epimerase</fullName>
    </alternativeName>
</protein>
<evidence type="ECO:0000256" key="5">
    <source>
        <dbReference type="ARBA" id="ARBA00023235"/>
    </source>
</evidence>
<proteinExistence type="inferred from homology"/>
<name>A0ABR8AGZ8_9CYAN</name>
<comment type="similarity">
    <text evidence="4 7">Belongs to the NanE family.</text>
</comment>
<evidence type="ECO:0000256" key="7">
    <source>
        <dbReference type="HAMAP-Rule" id="MF_01235"/>
    </source>
</evidence>
<dbReference type="Proteomes" id="UP000658514">
    <property type="component" value="Unassembled WGS sequence"/>
</dbReference>
<dbReference type="InterPro" id="IPR011060">
    <property type="entry name" value="RibuloseP-bd_barrel"/>
</dbReference>
<comment type="pathway">
    <text evidence="3 7">Amino-sugar metabolism; N-acetylneuraminate degradation; D-fructose 6-phosphate from N-acetylneuraminate: step 3/5.</text>
</comment>
<keyword evidence="6 7" id="KW-0119">Carbohydrate metabolism</keyword>
<evidence type="ECO:0000256" key="1">
    <source>
        <dbReference type="ARBA" id="ARBA00000056"/>
    </source>
</evidence>
<evidence type="ECO:0000256" key="2">
    <source>
        <dbReference type="ARBA" id="ARBA00002147"/>
    </source>
</evidence>
<dbReference type="PANTHER" id="PTHR36204">
    <property type="entry name" value="N-ACETYLMANNOSAMINE-6-PHOSPHATE 2-EPIMERASE-RELATED"/>
    <property type="match status" value="1"/>
</dbReference>
<dbReference type="InterPro" id="IPR007260">
    <property type="entry name" value="NanE"/>
</dbReference>
<comment type="catalytic activity">
    <reaction evidence="1 7">
        <text>an N-acyl-D-glucosamine 6-phosphate = an N-acyl-D-mannosamine 6-phosphate</text>
        <dbReference type="Rhea" id="RHEA:23932"/>
        <dbReference type="ChEBI" id="CHEBI:57599"/>
        <dbReference type="ChEBI" id="CHEBI:57666"/>
        <dbReference type="EC" id="5.1.3.9"/>
    </reaction>
</comment>
<keyword evidence="9" id="KW-1185">Reference proteome</keyword>
<dbReference type="Gene3D" id="3.20.20.70">
    <property type="entry name" value="Aldolase class I"/>
    <property type="match status" value="1"/>
</dbReference>
<sequence length="225" mass="23706">MPHAPKGLIVSCQAPVDSPLHQPLVIAAMAQAAINNGAVGVRIDTPNHISAVRASVQAPIIGLWKQVIAGYDVYITPQFHHAVAVAEAGADIIAIDATIRSRPGDEQLATIIYQIHQELNKPVMADVDTIEAAKAAVDAGADIVGTTLFGYTATTKHLTPPGWELLSQMVEQLNIPVICEGGIASPQMARQALDLGADAVVVGTAITGIDMQVRAYQSALNWEKL</sequence>